<keyword evidence="5 6" id="KW-0472">Membrane</keyword>
<evidence type="ECO:0000256" key="4">
    <source>
        <dbReference type="ARBA" id="ARBA00022989"/>
    </source>
</evidence>
<dbReference type="Pfam" id="PF02653">
    <property type="entry name" value="BPD_transp_2"/>
    <property type="match status" value="1"/>
</dbReference>
<feature type="transmembrane region" description="Helical" evidence="6">
    <location>
        <begin position="245"/>
        <end position="262"/>
    </location>
</feature>
<dbReference type="InterPro" id="IPR001851">
    <property type="entry name" value="ABC_transp_permease"/>
</dbReference>
<organism evidence="7 8">
    <name type="scientific">Endobacterium cereale</name>
    <dbReference type="NCBI Taxonomy" id="2663029"/>
    <lineage>
        <taxon>Bacteria</taxon>
        <taxon>Pseudomonadati</taxon>
        <taxon>Pseudomonadota</taxon>
        <taxon>Alphaproteobacteria</taxon>
        <taxon>Hyphomicrobiales</taxon>
        <taxon>Rhizobiaceae</taxon>
        <taxon>Endobacterium</taxon>
    </lineage>
</organism>
<accession>A0A6A8A136</accession>
<evidence type="ECO:0000256" key="2">
    <source>
        <dbReference type="ARBA" id="ARBA00022475"/>
    </source>
</evidence>
<feature type="transmembrane region" description="Helical" evidence="6">
    <location>
        <begin position="282"/>
        <end position="307"/>
    </location>
</feature>
<keyword evidence="3 6" id="KW-0812">Transmembrane</keyword>
<comment type="subcellular location">
    <subcellularLocation>
        <location evidence="1">Cell membrane</location>
        <topology evidence="1">Multi-pass membrane protein</topology>
    </subcellularLocation>
</comment>
<keyword evidence="4 6" id="KW-1133">Transmembrane helix</keyword>
<feature type="transmembrane region" description="Helical" evidence="6">
    <location>
        <begin position="146"/>
        <end position="165"/>
    </location>
</feature>
<dbReference type="EMBL" id="WIXI01000022">
    <property type="protein sequence ID" value="MQY44545.1"/>
    <property type="molecule type" value="Genomic_DNA"/>
</dbReference>
<gene>
    <name evidence="7" type="ORF">GAO09_00455</name>
</gene>
<dbReference type="PANTHER" id="PTHR47089">
    <property type="entry name" value="ABC TRANSPORTER, PERMEASE PROTEIN"/>
    <property type="match status" value="1"/>
</dbReference>
<dbReference type="AlphaFoldDB" id="A0A6A8A136"/>
<reference evidence="7 8" key="1">
    <citation type="submission" date="2019-11" db="EMBL/GenBank/DDBJ databases">
        <title>Genome analysis of Rhizobacterium cereale a novel genus and species isolated from maize roots in North Spain.</title>
        <authorList>
            <person name="Menendez E."/>
            <person name="Flores-Felix J.D."/>
            <person name="Ramirez-Bahena M.-H."/>
            <person name="Igual J.M."/>
            <person name="Garcia-Fraile P."/>
            <person name="Peix A."/>
            <person name="Velazquez E."/>
        </authorList>
    </citation>
    <scope>NUCLEOTIDE SEQUENCE [LARGE SCALE GENOMIC DNA]</scope>
    <source>
        <strain evidence="7 8">RZME27</strain>
    </source>
</reference>
<keyword evidence="2" id="KW-1003">Cell membrane</keyword>
<dbReference type="RefSeq" id="WP_153352115.1">
    <property type="nucleotide sequence ID" value="NZ_JAYKOO010000001.1"/>
</dbReference>
<sequence>MRIELERRPRASTAFAAISPLLALVLTLFFGGLMFWLMGKDPVATLYTFFVEPLFDVWSLHELVIKAAPLILIAVGLSICYRSNNWNIGAEGQFTIGAITGSILPVLMPQWHSVLLLPAMLIMGMLGGALYAGIPALLKTRFNTNEILTSLMLVYIAQLFLDWLVRGPWRDPQGYNFPKTISFAPEAILPELLDSGRAHWAAVFAIVAAVALWFMMRFMLKGFEVSVLGQAERAGRFAGFSSKKMVWFALMLSGALAGLAGISEVSGSIGHLQPSISPGYGFTAIIVAFLGRLNPLGIIASGLVLALTYLGGEAAQLSIGISDKISRVFQGLLLFFVLSCDTLILYRIRLVFSGNKTEAGAQKNV</sequence>
<evidence type="ECO:0000256" key="6">
    <source>
        <dbReference type="SAM" id="Phobius"/>
    </source>
</evidence>
<dbReference type="GO" id="GO:0022857">
    <property type="term" value="F:transmembrane transporter activity"/>
    <property type="evidence" value="ECO:0007669"/>
    <property type="project" value="InterPro"/>
</dbReference>
<name>A0A6A8A136_9HYPH</name>
<dbReference type="CDD" id="cd06580">
    <property type="entry name" value="TM_PBP1_transp_TpRbsC_like"/>
    <property type="match status" value="1"/>
</dbReference>
<comment type="caution">
    <text evidence="7">The sequence shown here is derived from an EMBL/GenBank/DDBJ whole genome shotgun (WGS) entry which is preliminary data.</text>
</comment>
<feature type="transmembrane region" description="Helical" evidence="6">
    <location>
        <begin position="58"/>
        <end position="81"/>
    </location>
</feature>
<keyword evidence="8" id="KW-1185">Reference proteome</keyword>
<dbReference type="PANTHER" id="PTHR47089:SF1">
    <property type="entry name" value="GUANOSINE ABC TRANSPORTER PERMEASE PROTEIN NUPP"/>
    <property type="match status" value="1"/>
</dbReference>
<evidence type="ECO:0000256" key="3">
    <source>
        <dbReference type="ARBA" id="ARBA00022692"/>
    </source>
</evidence>
<feature type="transmembrane region" description="Helical" evidence="6">
    <location>
        <begin position="328"/>
        <end position="348"/>
    </location>
</feature>
<proteinExistence type="predicted"/>
<feature type="transmembrane region" description="Helical" evidence="6">
    <location>
        <begin position="114"/>
        <end position="134"/>
    </location>
</feature>
<evidence type="ECO:0000256" key="5">
    <source>
        <dbReference type="ARBA" id="ARBA00023136"/>
    </source>
</evidence>
<dbReference type="Proteomes" id="UP000435138">
    <property type="component" value="Unassembled WGS sequence"/>
</dbReference>
<feature type="transmembrane region" description="Helical" evidence="6">
    <location>
        <begin position="12"/>
        <end position="38"/>
    </location>
</feature>
<dbReference type="GO" id="GO:0005886">
    <property type="term" value="C:plasma membrane"/>
    <property type="evidence" value="ECO:0007669"/>
    <property type="project" value="UniProtKB-SubCell"/>
</dbReference>
<evidence type="ECO:0000256" key="1">
    <source>
        <dbReference type="ARBA" id="ARBA00004651"/>
    </source>
</evidence>
<evidence type="ECO:0000313" key="8">
    <source>
        <dbReference type="Proteomes" id="UP000435138"/>
    </source>
</evidence>
<evidence type="ECO:0000313" key="7">
    <source>
        <dbReference type="EMBL" id="MQY44545.1"/>
    </source>
</evidence>
<feature type="transmembrane region" description="Helical" evidence="6">
    <location>
        <begin position="88"/>
        <end position="108"/>
    </location>
</feature>
<protein>
    <submittedName>
        <fullName evidence="7">ABC transporter permease</fullName>
    </submittedName>
</protein>
<feature type="transmembrane region" description="Helical" evidence="6">
    <location>
        <begin position="198"/>
        <end position="216"/>
    </location>
</feature>